<protein>
    <submittedName>
        <fullName evidence="1">Uncharacterized protein</fullName>
    </submittedName>
</protein>
<name>A0AAP6JHF9_9GAMM</name>
<dbReference type="Proteomes" id="UP001302316">
    <property type="component" value="Unassembled WGS sequence"/>
</dbReference>
<dbReference type="AlphaFoldDB" id="A0AAP6JHF9"/>
<evidence type="ECO:0000313" key="2">
    <source>
        <dbReference type="Proteomes" id="UP001302316"/>
    </source>
</evidence>
<comment type="caution">
    <text evidence="1">The sequence shown here is derived from an EMBL/GenBank/DDBJ whole genome shotgun (WGS) entry which is preliminary data.</text>
</comment>
<dbReference type="RefSeq" id="WP_346053387.1">
    <property type="nucleotide sequence ID" value="NZ_JAYGII010000063.1"/>
</dbReference>
<sequence>MATPLYTACTRKSWFKKHQSNREALHRHSEYSYLPFTRPGQRPDYELRDANGGVTQHRLDPETFEDAMDRWLNRLWTPR</sequence>
<organism evidence="1 2">
    <name type="scientific">Natronospira elongata</name>
    <dbReference type="NCBI Taxonomy" id="3110268"/>
    <lineage>
        <taxon>Bacteria</taxon>
        <taxon>Pseudomonadati</taxon>
        <taxon>Pseudomonadota</taxon>
        <taxon>Gammaproteobacteria</taxon>
        <taxon>Natronospirales</taxon>
        <taxon>Natronospiraceae</taxon>
        <taxon>Natronospira</taxon>
    </lineage>
</organism>
<proteinExistence type="predicted"/>
<dbReference type="EMBL" id="JAYGII010000063">
    <property type="protein sequence ID" value="MEA5446826.1"/>
    <property type="molecule type" value="Genomic_DNA"/>
</dbReference>
<accession>A0AAP6JHF9</accession>
<gene>
    <name evidence="1" type="ORF">VCB98_13445</name>
</gene>
<reference evidence="1 2" key="1">
    <citation type="submission" date="2023-12" db="EMBL/GenBank/DDBJ databases">
        <title>Whole-genome sequencing of halo(alkali)philic microorganisms from hypersaline lakes.</title>
        <authorList>
            <person name="Sorokin D.Y."/>
            <person name="Merkel A.Y."/>
            <person name="Messina E."/>
            <person name="Yakimov M."/>
        </authorList>
    </citation>
    <scope>NUCLEOTIDE SEQUENCE [LARGE SCALE GENOMIC DNA]</scope>
    <source>
        <strain evidence="1 2">AB-CW1</strain>
    </source>
</reference>
<keyword evidence="2" id="KW-1185">Reference proteome</keyword>
<evidence type="ECO:0000313" key="1">
    <source>
        <dbReference type="EMBL" id="MEA5446826.1"/>
    </source>
</evidence>